<dbReference type="AlphaFoldDB" id="A0A645HHH1"/>
<reference evidence="1" key="1">
    <citation type="submission" date="2019-08" db="EMBL/GenBank/DDBJ databases">
        <authorList>
            <person name="Kucharzyk K."/>
            <person name="Murdoch R.W."/>
            <person name="Higgins S."/>
            <person name="Loffler F."/>
        </authorList>
    </citation>
    <scope>NUCLEOTIDE SEQUENCE</scope>
</reference>
<accession>A0A645HHH1</accession>
<proteinExistence type="predicted"/>
<sequence>MRNLYDGESALVEPRGDADRLLCCEGVAHGVASVAQGGVYNL</sequence>
<organism evidence="1">
    <name type="scientific">bioreactor metagenome</name>
    <dbReference type="NCBI Taxonomy" id="1076179"/>
    <lineage>
        <taxon>unclassified sequences</taxon>
        <taxon>metagenomes</taxon>
        <taxon>ecological metagenomes</taxon>
    </lineage>
</organism>
<comment type="caution">
    <text evidence="1">The sequence shown here is derived from an EMBL/GenBank/DDBJ whole genome shotgun (WGS) entry which is preliminary data.</text>
</comment>
<evidence type="ECO:0000313" key="1">
    <source>
        <dbReference type="EMBL" id="MPN38485.1"/>
    </source>
</evidence>
<protein>
    <submittedName>
        <fullName evidence="1">Uncharacterized protein</fullName>
    </submittedName>
</protein>
<name>A0A645HHH1_9ZZZZ</name>
<dbReference type="EMBL" id="VSSQ01093746">
    <property type="protein sequence ID" value="MPN38485.1"/>
    <property type="molecule type" value="Genomic_DNA"/>
</dbReference>
<gene>
    <name evidence="1" type="ORF">SDC9_186009</name>
</gene>